<dbReference type="InterPro" id="IPR058663">
    <property type="entry name" value="PucR-like_N"/>
</dbReference>
<name>A0ABP8KN77_9MICO</name>
<dbReference type="InterPro" id="IPR051448">
    <property type="entry name" value="CdaR-like_regulators"/>
</dbReference>
<feature type="domain" description="PucR-like N-terminal" evidence="2">
    <location>
        <begin position="11"/>
        <end position="177"/>
    </location>
</feature>
<keyword evidence="4" id="KW-1185">Reference proteome</keyword>
<dbReference type="Proteomes" id="UP001500945">
    <property type="component" value="Unassembled WGS sequence"/>
</dbReference>
<gene>
    <name evidence="3" type="ORF">GCM10023168_30090</name>
</gene>
<comment type="caution">
    <text evidence="3">The sequence shown here is derived from an EMBL/GenBank/DDBJ whole genome shotgun (WGS) entry which is preliminary data.</text>
</comment>
<proteinExistence type="predicted"/>
<protein>
    <submittedName>
        <fullName evidence="3">PucR family transcriptional regulator</fullName>
    </submittedName>
</protein>
<evidence type="ECO:0000313" key="4">
    <source>
        <dbReference type="Proteomes" id="UP001500945"/>
    </source>
</evidence>
<dbReference type="PANTHER" id="PTHR33744">
    <property type="entry name" value="CARBOHYDRATE DIACID REGULATOR"/>
    <property type="match status" value="1"/>
</dbReference>
<dbReference type="EMBL" id="BAABGM010000020">
    <property type="protein sequence ID" value="GAA4410416.1"/>
    <property type="molecule type" value="Genomic_DNA"/>
</dbReference>
<evidence type="ECO:0000259" key="2">
    <source>
        <dbReference type="Pfam" id="PF25906"/>
    </source>
</evidence>
<dbReference type="InterPro" id="IPR042070">
    <property type="entry name" value="PucR_C-HTH_sf"/>
</dbReference>
<dbReference type="RefSeq" id="WP_345207454.1">
    <property type="nucleotide sequence ID" value="NZ_BAABGM010000020.1"/>
</dbReference>
<sequence>MVTNKRSGRPWAAIDPSIASTLRPTLPALVEDTLEHIDQELPSLGKDLAGQYGVALRRGIVRALERFLSLLGREVDALDPALTELYGSFGAREDHHGRSLETLLTAYRVGARGAWVHFSGAAVTARVPTDQVIRLAEAIFAYVDELSAASTLGFTRAQVRRAGHRDLARRQLAQAILDGEAATSAPRVNDLAGDAGWPLPDRLAVAIWRPPGDVEASRGQAAPHPEVLFVSSEDEVRALVPDVVLRDRRARARLVPPGVTVSVGTVRPPEEAPISLAHARAIATLVDEGVLDGNGLVAAAEHLATLVVHADRRLLADLRGQVLAPLEEVTAARRPVMATTLCSWLAHHGDRVATSSDLGVHPQTVSYRMAELRRLFGTALEDPHDRFALLLALQGPSGWTPAAAG</sequence>
<organism evidence="3 4">
    <name type="scientific">Fodinibacter luteus</name>
    <dbReference type="NCBI Taxonomy" id="552064"/>
    <lineage>
        <taxon>Bacteria</taxon>
        <taxon>Bacillati</taxon>
        <taxon>Actinomycetota</taxon>
        <taxon>Actinomycetes</taxon>
        <taxon>Micrococcales</taxon>
        <taxon>Intrasporangiaceae</taxon>
        <taxon>Fodinibacter (ex Wang et al. 2009)</taxon>
    </lineage>
</organism>
<dbReference type="InterPro" id="IPR025736">
    <property type="entry name" value="PucR_C-HTH_dom"/>
</dbReference>
<feature type="domain" description="PucR C-terminal helix-turn-helix" evidence="1">
    <location>
        <begin position="339"/>
        <end position="394"/>
    </location>
</feature>
<accession>A0ABP8KN77</accession>
<dbReference type="PANTHER" id="PTHR33744:SF1">
    <property type="entry name" value="DNA-BINDING TRANSCRIPTIONAL ACTIVATOR ADER"/>
    <property type="match status" value="1"/>
</dbReference>
<dbReference type="Gene3D" id="1.10.10.2840">
    <property type="entry name" value="PucR C-terminal helix-turn-helix domain"/>
    <property type="match status" value="1"/>
</dbReference>
<reference evidence="4" key="1">
    <citation type="journal article" date="2019" name="Int. J. Syst. Evol. Microbiol.">
        <title>The Global Catalogue of Microorganisms (GCM) 10K type strain sequencing project: providing services to taxonomists for standard genome sequencing and annotation.</title>
        <authorList>
            <consortium name="The Broad Institute Genomics Platform"/>
            <consortium name="The Broad Institute Genome Sequencing Center for Infectious Disease"/>
            <person name="Wu L."/>
            <person name="Ma J."/>
        </authorList>
    </citation>
    <scope>NUCLEOTIDE SEQUENCE [LARGE SCALE GENOMIC DNA]</scope>
    <source>
        <strain evidence="4">JCM 17809</strain>
    </source>
</reference>
<evidence type="ECO:0000259" key="1">
    <source>
        <dbReference type="Pfam" id="PF13556"/>
    </source>
</evidence>
<evidence type="ECO:0000313" key="3">
    <source>
        <dbReference type="EMBL" id="GAA4410416.1"/>
    </source>
</evidence>
<dbReference type="Pfam" id="PF13556">
    <property type="entry name" value="HTH_30"/>
    <property type="match status" value="1"/>
</dbReference>
<dbReference type="Pfam" id="PF25906">
    <property type="entry name" value="PucR-like_N"/>
    <property type="match status" value="1"/>
</dbReference>